<evidence type="ECO:0000313" key="3">
    <source>
        <dbReference type="Proteomes" id="UP000827799"/>
    </source>
</evidence>
<organism evidence="2 3">
    <name type="scientific">uncultured phage cr18_1</name>
    <dbReference type="NCBI Taxonomy" id="2986407"/>
    <lineage>
        <taxon>Viruses</taxon>
        <taxon>Duplodnaviria</taxon>
        <taxon>Heunggongvirae</taxon>
        <taxon>Uroviricota</taxon>
        <taxon>Caudoviricetes</taxon>
        <taxon>Crassvirales</taxon>
        <taxon>Steigviridae</taxon>
        <taxon>Asinivirinae</taxon>
        <taxon>Lebriduvirus</taxon>
        <taxon>Lebriduvirus gastrointestinalis</taxon>
    </lineage>
</organism>
<feature type="transmembrane region" description="Helical" evidence="1">
    <location>
        <begin position="82"/>
        <end position="101"/>
    </location>
</feature>
<dbReference type="GeneID" id="75692023"/>
<reference evidence="2 3" key="1">
    <citation type="submission" date="2021-04" db="EMBL/GenBank/DDBJ databases">
        <authorList>
            <person name="Shkoporov A.N."/>
            <person name="Stockdale S.R."/>
            <person name="Guerin E."/>
            <person name="Ross R.P."/>
            <person name="Hill C."/>
        </authorList>
    </citation>
    <scope>NUCLEOTIDE SEQUENCE [LARGE SCALE GENOMIC DNA]</scope>
    <source>
        <strain evidence="3">cr18_1</strain>
    </source>
</reference>
<protein>
    <submittedName>
        <fullName evidence="2">Uncharacterized protein</fullName>
    </submittedName>
</protein>
<proteinExistence type="predicted"/>
<name>A0AAE7V2Z9_9CAUD</name>
<keyword evidence="1" id="KW-0812">Transmembrane</keyword>
<dbReference type="Proteomes" id="UP000827799">
    <property type="component" value="Segment"/>
</dbReference>
<dbReference type="EMBL" id="MZ130485">
    <property type="protein sequence ID" value="QWM90055.1"/>
    <property type="molecule type" value="Genomic_DNA"/>
</dbReference>
<dbReference type="RefSeq" id="YP_010359627.1">
    <property type="nucleotide sequence ID" value="NC_062775.1"/>
</dbReference>
<gene>
    <name evidence="2" type="primary">gp_22719</name>
</gene>
<feature type="transmembrane region" description="Helical" evidence="1">
    <location>
        <begin position="12"/>
        <end position="34"/>
    </location>
</feature>
<dbReference type="KEGG" id="vg:75692023"/>
<sequence length="134" mass="15744">MKDSIRRIALWLWQLPQNLIALLLYNILGHWSYYGGKYRNNYIIVCKAALSSFALGDYMFLTPFSNERVMDHELGHCRQSEILGPLYIPIIVVPSLLNNLYDRLITFMGKEYDYFSFYTEKWANKLGGYSPFQP</sequence>
<feature type="transmembrane region" description="Helical" evidence="1">
    <location>
        <begin position="40"/>
        <end position="61"/>
    </location>
</feature>
<keyword evidence="1" id="KW-1133">Transmembrane helix</keyword>
<evidence type="ECO:0000256" key="1">
    <source>
        <dbReference type="SAM" id="Phobius"/>
    </source>
</evidence>
<keyword evidence="3" id="KW-1185">Reference proteome</keyword>
<evidence type="ECO:0000313" key="2">
    <source>
        <dbReference type="EMBL" id="QWM90055.1"/>
    </source>
</evidence>
<accession>A0AAE7V2Z9</accession>
<keyword evidence="1" id="KW-0472">Membrane</keyword>